<feature type="region of interest" description="Disordered" evidence="1">
    <location>
        <begin position="106"/>
        <end position="128"/>
    </location>
</feature>
<organism evidence="2 3">
    <name type="scientific">Stylosanthes scabra</name>
    <dbReference type="NCBI Taxonomy" id="79078"/>
    <lineage>
        <taxon>Eukaryota</taxon>
        <taxon>Viridiplantae</taxon>
        <taxon>Streptophyta</taxon>
        <taxon>Embryophyta</taxon>
        <taxon>Tracheophyta</taxon>
        <taxon>Spermatophyta</taxon>
        <taxon>Magnoliopsida</taxon>
        <taxon>eudicotyledons</taxon>
        <taxon>Gunneridae</taxon>
        <taxon>Pentapetalae</taxon>
        <taxon>rosids</taxon>
        <taxon>fabids</taxon>
        <taxon>Fabales</taxon>
        <taxon>Fabaceae</taxon>
        <taxon>Papilionoideae</taxon>
        <taxon>50 kb inversion clade</taxon>
        <taxon>dalbergioids sensu lato</taxon>
        <taxon>Dalbergieae</taxon>
        <taxon>Pterocarpus clade</taxon>
        <taxon>Stylosanthes</taxon>
    </lineage>
</organism>
<dbReference type="Proteomes" id="UP001341840">
    <property type="component" value="Unassembled WGS sequence"/>
</dbReference>
<accession>A0ABU6QW29</accession>
<comment type="caution">
    <text evidence="2">The sequence shown here is derived from an EMBL/GenBank/DDBJ whole genome shotgun (WGS) entry which is preliminary data.</text>
</comment>
<reference evidence="2 3" key="1">
    <citation type="journal article" date="2023" name="Plants (Basel)">
        <title>Bridging the Gap: Combining Genomics and Transcriptomics Approaches to Understand Stylosanthes scabra, an Orphan Legume from the Brazilian Caatinga.</title>
        <authorList>
            <person name="Ferreira-Neto J.R.C."/>
            <person name="da Silva M.D."/>
            <person name="Binneck E."/>
            <person name="de Melo N.F."/>
            <person name="da Silva R.H."/>
            <person name="de Melo A.L.T.M."/>
            <person name="Pandolfi V."/>
            <person name="Bustamante F.O."/>
            <person name="Brasileiro-Vidal A.C."/>
            <person name="Benko-Iseppon A.M."/>
        </authorList>
    </citation>
    <scope>NUCLEOTIDE SEQUENCE [LARGE SCALE GENOMIC DNA]</scope>
    <source>
        <tissue evidence="2">Leaves</tissue>
    </source>
</reference>
<evidence type="ECO:0000256" key="1">
    <source>
        <dbReference type="SAM" id="MobiDB-lite"/>
    </source>
</evidence>
<name>A0ABU6QW29_9FABA</name>
<keyword evidence="3" id="KW-1185">Reference proteome</keyword>
<sequence>SEPKTERRKDEPMSVTHCEIAMISGGIPEEGNPPSKKAAKRSRHSCLAVEVMPRPLTGKPPPTIVFSSEEIMQTTNSMNQPLVIFASTINTKIRRVFVDQGSSADILSTSKTPRTQEREGPMASSKPQFRLQCDHREAYLEQSRSDCGYIYPHHEIHN</sequence>
<dbReference type="EMBL" id="JASCZI010002188">
    <property type="protein sequence ID" value="MED6115940.1"/>
    <property type="molecule type" value="Genomic_DNA"/>
</dbReference>
<feature type="non-terminal residue" evidence="2">
    <location>
        <position position="1"/>
    </location>
</feature>
<gene>
    <name evidence="2" type="ORF">PIB30_095487</name>
</gene>
<proteinExistence type="predicted"/>
<evidence type="ECO:0000313" key="3">
    <source>
        <dbReference type="Proteomes" id="UP001341840"/>
    </source>
</evidence>
<protein>
    <submittedName>
        <fullName evidence="2">Uncharacterized protein</fullName>
    </submittedName>
</protein>
<evidence type="ECO:0000313" key="2">
    <source>
        <dbReference type="EMBL" id="MED6115940.1"/>
    </source>
</evidence>